<dbReference type="InterPro" id="IPR048020">
    <property type="entry name" value="Transpos_IS3"/>
</dbReference>
<dbReference type="PANTHER" id="PTHR46889">
    <property type="entry name" value="TRANSPOSASE INSF FOR INSERTION SEQUENCE IS3B-RELATED"/>
    <property type="match status" value="1"/>
</dbReference>
<feature type="domain" description="Integrase catalytic" evidence="2">
    <location>
        <begin position="127"/>
        <end position="291"/>
    </location>
</feature>
<feature type="compositionally biased region" description="Basic residues" evidence="1">
    <location>
        <begin position="26"/>
        <end position="35"/>
    </location>
</feature>
<sequence>MSDEAVLELAPVVGTVAACAAIGRSRATHYRRHRQSPPPPRPPRVPHRDRAQPGALSAAERAQVLAVLHSDRFVDAAPAQVWATLLDEGVYLASESTFYRLLRGVHGDVRERRSQATHPATVKPELIATKPNEVWSWDITKLHGPAKWTYFYLYVIIDIYSRKTVGWMVATRESAALAEQLLATTIAAEHVAAGQLTIHADRGASMASKPVALLLADLGVIKSHSRPRVSNDNPYSESQFKTLKYCPSFPGTFATLQDARTFCAEFFHAYNHHHRHAGLGLLTPAVVHDGHAETVRAQRALVLTAAHTQHPHRFRHPPQPPRLPEPAWINPPTATEPITHK</sequence>
<dbReference type="Proteomes" id="UP001164965">
    <property type="component" value="Chromosome"/>
</dbReference>
<feature type="region of interest" description="Disordered" evidence="1">
    <location>
        <begin position="310"/>
        <end position="341"/>
    </location>
</feature>
<feature type="region of interest" description="Disordered" evidence="1">
    <location>
        <begin position="26"/>
        <end position="54"/>
    </location>
</feature>
<keyword evidence="4" id="KW-1185">Reference proteome</keyword>
<dbReference type="InterPro" id="IPR001584">
    <property type="entry name" value="Integrase_cat-core"/>
</dbReference>
<accession>A0ABY6P1G0</accession>
<dbReference type="Pfam" id="PF00665">
    <property type="entry name" value="rve"/>
    <property type="match status" value="1"/>
</dbReference>
<dbReference type="NCBIfam" id="NF033516">
    <property type="entry name" value="transpos_IS3"/>
    <property type="match status" value="1"/>
</dbReference>
<dbReference type="EMBL" id="CP110615">
    <property type="protein sequence ID" value="UZJ25475.1"/>
    <property type="molecule type" value="Genomic_DNA"/>
</dbReference>
<dbReference type="PROSITE" id="PS50994">
    <property type="entry name" value="INTEGRASE"/>
    <property type="match status" value="1"/>
</dbReference>
<evidence type="ECO:0000259" key="2">
    <source>
        <dbReference type="PROSITE" id="PS50994"/>
    </source>
</evidence>
<dbReference type="SUPFAM" id="SSF53098">
    <property type="entry name" value="Ribonuclease H-like"/>
    <property type="match status" value="1"/>
</dbReference>
<protein>
    <submittedName>
        <fullName evidence="3">IS3 family transposase</fullName>
    </submittedName>
</protein>
<proteinExistence type="predicted"/>
<name>A0ABY6P1G0_9NOCA</name>
<dbReference type="InterPro" id="IPR012337">
    <property type="entry name" value="RNaseH-like_sf"/>
</dbReference>
<evidence type="ECO:0000313" key="4">
    <source>
        <dbReference type="Proteomes" id="UP001164965"/>
    </source>
</evidence>
<dbReference type="InterPro" id="IPR050900">
    <property type="entry name" value="Transposase_IS3/IS150/IS904"/>
</dbReference>
<organism evidence="3 4">
    <name type="scientific">Rhodococcus antarcticus</name>
    <dbReference type="NCBI Taxonomy" id="2987751"/>
    <lineage>
        <taxon>Bacteria</taxon>
        <taxon>Bacillati</taxon>
        <taxon>Actinomycetota</taxon>
        <taxon>Actinomycetes</taxon>
        <taxon>Mycobacteriales</taxon>
        <taxon>Nocardiaceae</taxon>
        <taxon>Rhodococcus</taxon>
    </lineage>
</organism>
<evidence type="ECO:0000313" key="3">
    <source>
        <dbReference type="EMBL" id="UZJ25475.1"/>
    </source>
</evidence>
<evidence type="ECO:0000256" key="1">
    <source>
        <dbReference type="SAM" id="MobiDB-lite"/>
    </source>
</evidence>
<dbReference type="PANTHER" id="PTHR46889:SF4">
    <property type="entry name" value="TRANSPOSASE INSO FOR INSERTION SEQUENCE ELEMENT IS911B-RELATED"/>
    <property type="match status" value="1"/>
</dbReference>
<dbReference type="InterPro" id="IPR036397">
    <property type="entry name" value="RNaseH_sf"/>
</dbReference>
<gene>
    <name evidence="3" type="ORF">RHODO2019_03100</name>
</gene>
<reference evidence="3" key="1">
    <citation type="submission" date="2022-10" db="EMBL/GenBank/DDBJ databases">
        <title>Rhodococcus sp.75.</title>
        <authorList>
            <person name="Sun M."/>
        </authorList>
    </citation>
    <scope>NUCLEOTIDE SEQUENCE</scope>
    <source>
        <strain evidence="3">75</strain>
    </source>
</reference>
<dbReference type="Gene3D" id="3.30.420.10">
    <property type="entry name" value="Ribonuclease H-like superfamily/Ribonuclease H"/>
    <property type="match status" value="1"/>
</dbReference>